<dbReference type="GO" id="GO:0019430">
    <property type="term" value="P:removal of superoxide radicals"/>
    <property type="evidence" value="ECO:0007669"/>
    <property type="project" value="InterPro"/>
</dbReference>
<dbReference type="InterPro" id="IPR002742">
    <property type="entry name" value="Desulfoferrodoxin_Fe-bd_dom"/>
</dbReference>
<evidence type="ECO:0000256" key="2">
    <source>
        <dbReference type="ARBA" id="ARBA00005941"/>
    </source>
</evidence>
<dbReference type="SUPFAM" id="SSF49367">
    <property type="entry name" value="Superoxide reductase-like"/>
    <property type="match status" value="1"/>
</dbReference>
<dbReference type="AlphaFoldDB" id="A0A0M2NHE7"/>
<reference evidence="15 16" key="1">
    <citation type="submission" date="2015-04" db="EMBL/GenBank/DDBJ databases">
        <title>Draft genome sequence of bacteremic isolate Catabacter hongkongensis type strain HKU16T.</title>
        <authorList>
            <person name="Lau S.K."/>
            <person name="Teng J.L."/>
            <person name="Huang Y."/>
            <person name="Curreem S.O."/>
            <person name="Tsui S.K."/>
            <person name="Woo P.C."/>
        </authorList>
    </citation>
    <scope>NUCLEOTIDE SEQUENCE [LARGE SCALE GENOMIC DNA]</scope>
    <source>
        <strain evidence="15 16">HKU16</strain>
    </source>
</reference>
<dbReference type="EC" id="1.15.1.2" evidence="3"/>
<dbReference type="Gene3D" id="2.60.40.730">
    <property type="entry name" value="SOR catalytic domain"/>
    <property type="match status" value="1"/>
</dbReference>
<evidence type="ECO:0000256" key="4">
    <source>
        <dbReference type="ARBA" id="ARBA00014839"/>
    </source>
</evidence>
<dbReference type="Pfam" id="PF01880">
    <property type="entry name" value="Desulfoferrodox"/>
    <property type="match status" value="1"/>
</dbReference>
<organism evidence="15 16">
    <name type="scientific">Christensenella hongkongensis</name>
    <dbReference type="NCBI Taxonomy" id="270498"/>
    <lineage>
        <taxon>Bacteria</taxon>
        <taxon>Bacillati</taxon>
        <taxon>Bacillota</taxon>
        <taxon>Clostridia</taxon>
        <taxon>Christensenellales</taxon>
        <taxon>Christensenellaceae</taxon>
        <taxon>Christensenella</taxon>
    </lineage>
</organism>
<evidence type="ECO:0000256" key="9">
    <source>
        <dbReference type="ARBA" id="ARBA00024690"/>
    </source>
</evidence>
<feature type="binding site" evidence="12">
    <location>
        <position position="72"/>
    </location>
    <ligand>
        <name>Fe cation</name>
        <dbReference type="ChEBI" id="CHEBI:24875"/>
        <label>1</label>
    </ligand>
</feature>
<accession>A0A0M2NHE7</accession>
<feature type="binding site" evidence="12">
    <location>
        <position position="52"/>
    </location>
    <ligand>
        <name>Fe cation</name>
        <dbReference type="ChEBI" id="CHEBI:24875"/>
        <label>1</label>
    </ligand>
</feature>
<comment type="caution">
    <text evidence="15">The sequence shown here is derived from an EMBL/GenBank/DDBJ whole genome shotgun (WGS) entry which is preliminary data.</text>
</comment>
<keyword evidence="16" id="KW-1185">Reference proteome</keyword>
<protein>
    <recommendedName>
        <fullName evidence="4">Desulfoferrodoxin</fullName>
        <ecNumber evidence="3">1.15.1.2</ecNumber>
    </recommendedName>
    <alternativeName>
        <fullName evidence="10">Superoxide reductase</fullName>
    </alternativeName>
</protein>
<comment type="function">
    <text evidence="9">Catalyzes the one-electron reduction of superoxide anion radical to hydrogen peroxide at a nonheme ferrous iron center. Plays a fundamental role in case of oxidative stress via its superoxide detoxification activity.</text>
</comment>
<dbReference type="InterPro" id="IPR036073">
    <property type="entry name" value="Desulfoferrodoxin_Fe-bd_dom_sf"/>
</dbReference>
<dbReference type="PANTHER" id="PTHR36541">
    <property type="entry name" value="SUPEROXIDE REDUCTASE-RELATED"/>
    <property type="match status" value="1"/>
</dbReference>
<dbReference type="Proteomes" id="UP000034076">
    <property type="component" value="Unassembled WGS sequence"/>
</dbReference>
<proteinExistence type="inferred from homology"/>
<feature type="domain" description="Desulfoferrodoxin N-terminal" evidence="14">
    <location>
        <begin position="10"/>
        <end position="40"/>
    </location>
</feature>
<evidence type="ECO:0000256" key="12">
    <source>
        <dbReference type="PIRSR" id="PIRSR604793-1"/>
    </source>
</evidence>
<dbReference type="InterPro" id="IPR051233">
    <property type="entry name" value="Desulfoferrodoxin_SOR"/>
</dbReference>
<dbReference type="Pfam" id="PF06397">
    <property type="entry name" value="Desulfoferrod_N"/>
    <property type="match status" value="1"/>
</dbReference>
<comment type="catalytic activity">
    <reaction evidence="11">
        <text>reduced [rubredoxin] + superoxide + 2 H(+) = oxidized [rubredoxin] + H2O2</text>
        <dbReference type="Rhea" id="RHEA:21324"/>
        <dbReference type="Rhea" id="RHEA-COMP:10302"/>
        <dbReference type="Rhea" id="RHEA-COMP:10303"/>
        <dbReference type="ChEBI" id="CHEBI:15378"/>
        <dbReference type="ChEBI" id="CHEBI:16240"/>
        <dbReference type="ChEBI" id="CHEBI:18421"/>
        <dbReference type="ChEBI" id="CHEBI:29033"/>
        <dbReference type="ChEBI" id="CHEBI:29034"/>
        <dbReference type="EC" id="1.15.1.2"/>
    </reaction>
</comment>
<dbReference type="InterPro" id="IPR004462">
    <property type="entry name" value="Desulfoferrodoxin_N"/>
</dbReference>
<evidence type="ECO:0000259" key="14">
    <source>
        <dbReference type="Pfam" id="PF06397"/>
    </source>
</evidence>
<dbReference type="GO" id="GO:0005506">
    <property type="term" value="F:iron ion binding"/>
    <property type="evidence" value="ECO:0007669"/>
    <property type="project" value="InterPro"/>
</dbReference>
<feature type="binding site" evidence="12">
    <location>
        <position position="78"/>
    </location>
    <ligand>
        <name>Fe cation</name>
        <dbReference type="ChEBI" id="CHEBI:24875"/>
        <label>1</label>
    </ligand>
</feature>
<comment type="cofactor">
    <cofactor evidence="12">
        <name>Fe(3+)</name>
        <dbReference type="ChEBI" id="CHEBI:29034"/>
    </cofactor>
    <text evidence="12">Binds 1 Fe(3+) ion per subunit. The iron ion 1 is coordinated via 4 cysteine residues.</text>
</comment>
<evidence type="ECO:0000256" key="1">
    <source>
        <dbReference type="ARBA" id="ARBA00001973"/>
    </source>
</evidence>
<keyword evidence="6 12" id="KW-0479">Metal-binding</keyword>
<comment type="cofactor">
    <cofactor evidence="12">
        <name>Fe(2+)</name>
        <dbReference type="ChEBI" id="CHEBI:29033"/>
    </cofactor>
    <text evidence="12">Binds 1 Fe(2+) ion per subunit. The iron ion 2 is coordinated via four histidines and one cysteine residue.</text>
</comment>
<evidence type="ECO:0000313" key="16">
    <source>
        <dbReference type="Proteomes" id="UP000034076"/>
    </source>
</evidence>
<dbReference type="EMBL" id="LAYJ01000116">
    <property type="protein sequence ID" value="KKI49852.1"/>
    <property type="molecule type" value="Genomic_DNA"/>
</dbReference>
<feature type="binding site" evidence="12">
    <location>
        <position position="119"/>
    </location>
    <ligand>
        <name>Fe cation</name>
        <dbReference type="ChEBI" id="CHEBI:24875"/>
        <label>2</label>
        <note>catalytic</note>
    </ligand>
</feature>
<sequence length="130" mass="14825">MNVMKEKAIFYRCELCGNIVGLIKDGGGELYCCGKPMVKLEANTVDAAQEKHVPYFEKNGDKLHVQIGSVEHPMLEEHHIEWIAVETPNRMQRYLLKPGDKPVADFIIDSDDFVIYEYCNLHGLWKAASK</sequence>
<keyword evidence="8 12" id="KW-0408">Iron</keyword>
<dbReference type="Gene3D" id="2.20.28.100">
    <property type="entry name" value="Desulphoferrodoxin, N-terminal domain"/>
    <property type="match status" value="1"/>
</dbReference>
<dbReference type="InterPro" id="IPR038094">
    <property type="entry name" value="Desulfoferrodoxin_N_sf"/>
</dbReference>
<evidence type="ECO:0000256" key="8">
    <source>
        <dbReference type="ARBA" id="ARBA00023004"/>
    </source>
</evidence>
<comment type="cofactor">
    <cofactor evidence="1">
        <name>Cu(2+)</name>
        <dbReference type="ChEBI" id="CHEBI:29036"/>
    </cofactor>
</comment>
<feature type="binding site" evidence="12">
    <location>
        <position position="33"/>
    </location>
    <ligand>
        <name>Fe cation</name>
        <dbReference type="ChEBI" id="CHEBI:24875"/>
        <label>1</label>
    </ligand>
</feature>
<keyword evidence="7" id="KW-0249">Electron transport</keyword>
<dbReference type="PATRIC" id="fig|270498.16.peg.1716"/>
<evidence type="ECO:0000256" key="11">
    <source>
        <dbReference type="ARBA" id="ARBA00047448"/>
    </source>
</evidence>
<evidence type="ECO:0000259" key="13">
    <source>
        <dbReference type="Pfam" id="PF01880"/>
    </source>
</evidence>
<dbReference type="NCBIfam" id="TIGR00320">
    <property type="entry name" value="dfx_rbo"/>
    <property type="match status" value="1"/>
</dbReference>
<feature type="binding site" evidence="12">
    <location>
        <position position="32"/>
    </location>
    <ligand>
        <name>Fe cation</name>
        <dbReference type="ChEBI" id="CHEBI:24875"/>
        <label>1</label>
    </ligand>
</feature>
<feature type="binding site" evidence="12">
    <location>
        <position position="16"/>
    </location>
    <ligand>
        <name>Fe cation</name>
        <dbReference type="ChEBI" id="CHEBI:24875"/>
        <label>1</label>
    </ligand>
</feature>
<evidence type="ECO:0000256" key="5">
    <source>
        <dbReference type="ARBA" id="ARBA00022448"/>
    </source>
</evidence>
<feature type="binding site" evidence="12">
    <location>
        <position position="122"/>
    </location>
    <ligand>
        <name>Fe cation</name>
        <dbReference type="ChEBI" id="CHEBI:24875"/>
        <label>1</label>
    </ligand>
</feature>
<evidence type="ECO:0000256" key="6">
    <source>
        <dbReference type="ARBA" id="ARBA00022723"/>
    </source>
</evidence>
<dbReference type="NCBIfam" id="TIGR00332">
    <property type="entry name" value="neela_ferrous"/>
    <property type="match status" value="1"/>
</dbReference>
<comment type="similarity">
    <text evidence="2">Belongs to the desulfoferrodoxin family.</text>
</comment>
<evidence type="ECO:0000313" key="15">
    <source>
        <dbReference type="EMBL" id="KKI49852.1"/>
    </source>
</evidence>
<evidence type="ECO:0000256" key="10">
    <source>
        <dbReference type="ARBA" id="ARBA00031398"/>
    </source>
</evidence>
<dbReference type="PANTHER" id="PTHR36541:SF1">
    <property type="entry name" value="SUPEROXIDE REDUCTASE-RELATED"/>
    <property type="match status" value="1"/>
</dbReference>
<gene>
    <name evidence="15" type="ORF">CHK_2660</name>
</gene>
<feature type="binding site" evidence="12">
    <location>
        <position position="13"/>
    </location>
    <ligand>
        <name>Fe cation</name>
        <dbReference type="ChEBI" id="CHEBI:24875"/>
        <label>1</label>
    </ligand>
</feature>
<name>A0A0M2NHE7_9FIRM</name>
<evidence type="ECO:0000256" key="3">
    <source>
        <dbReference type="ARBA" id="ARBA00012679"/>
    </source>
</evidence>
<feature type="domain" description="Desulfoferrodoxin ferrous iron-binding" evidence="13">
    <location>
        <begin position="45"/>
        <end position="127"/>
    </location>
</feature>
<dbReference type="SUPFAM" id="SSF57802">
    <property type="entry name" value="Rubredoxin-like"/>
    <property type="match status" value="1"/>
</dbReference>
<dbReference type="NCBIfam" id="TIGR00319">
    <property type="entry name" value="desulf_FeS4"/>
    <property type="match status" value="1"/>
</dbReference>
<keyword evidence="5" id="KW-0813">Transport</keyword>
<keyword evidence="15" id="KW-0560">Oxidoreductase</keyword>
<dbReference type="InterPro" id="IPR004793">
    <property type="entry name" value="Desulfoferrodoxin_rbo"/>
</dbReference>
<dbReference type="STRING" id="270498.CHK_2660"/>
<evidence type="ECO:0000256" key="7">
    <source>
        <dbReference type="ARBA" id="ARBA00022982"/>
    </source>
</evidence>
<dbReference type="GO" id="GO:0050605">
    <property type="term" value="F:superoxide reductase activity"/>
    <property type="evidence" value="ECO:0007669"/>
    <property type="project" value="UniProtKB-EC"/>
</dbReference>
<dbReference type="CDD" id="cd00974">
    <property type="entry name" value="DSRD"/>
    <property type="match status" value="1"/>
</dbReference>